<feature type="region of interest" description="Disordered" evidence="1">
    <location>
        <begin position="1"/>
        <end position="57"/>
    </location>
</feature>
<dbReference type="STRING" id="909613.UO65_5965"/>
<accession>A0A8E2X4U2</accession>
<dbReference type="Proteomes" id="UP000019277">
    <property type="component" value="Unassembled WGS sequence"/>
</dbReference>
<dbReference type="EMBL" id="AYXG01000230">
    <property type="protein sequence ID" value="EWC58714.1"/>
    <property type="molecule type" value="Genomic_DNA"/>
</dbReference>
<dbReference type="RefSeq" id="WP_161784537.1">
    <property type="nucleotide sequence ID" value="NZ_AYXG01000230.1"/>
</dbReference>
<gene>
    <name evidence="2" type="ORF">UO65_5965</name>
</gene>
<evidence type="ECO:0000256" key="1">
    <source>
        <dbReference type="SAM" id="MobiDB-lite"/>
    </source>
</evidence>
<comment type="caution">
    <text evidence="2">The sequence shown here is derived from an EMBL/GenBank/DDBJ whole genome shotgun (WGS) entry which is preliminary data.</text>
</comment>
<keyword evidence="3" id="KW-1185">Reference proteome</keyword>
<name>W7IXH7_9PSEU</name>
<reference evidence="2 3" key="1">
    <citation type="journal article" date="2014" name="Genome Announc.">
        <title>Draft Genome Sequence of the Antitrypanosomally Active Sponge-Associated Bacterium Actinokineospora sp. Strain EG49.</title>
        <authorList>
            <person name="Harjes J."/>
            <person name="Ryu T."/>
            <person name="Abdelmohsen U.R."/>
            <person name="Moitinho-Silva L."/>
            <person name="Horn H."/>
            <person name="Ravasi T."/>
            <person name="Hentschel U."/>
        </authorList>
    </citation>
    <scope>NUCLEOTIDE SEQUENCE [LARGE SCALE GENOMIC DNA]</scope>
    <source>
        <strain evidence="2 3">EG49</strain>
    </source>
</reference>
<feature type="compositionally biased region" description="Basic and acidic residues" evidence="1">
    <location>
        <begin position="7"/>
        <end position="41"/>
    </location>
</feature>
<accession>W7IXH7</accession>
<organism evidence="2 3">
    <name type="scientific">Actinokineospora spheciospongiae</name>
    <dbReference type="NCBI Taxonomy" id="909613"/>
    <lineage>
        <taxon>Bacteria</taxon>
        <taxon>Bacillati</taxon>
        <taxon>Actinomycetota</taxon>
        <taxon>Actinomycetes</taxon>
        <taxon>Pseudonocardiales</taxon>
        <taxon>Pseudonocardiaceae</taxon>
        <taxon>Actinokineospora</taxon>
    </lineage>
</organism>
<dbReference type="AlphaFoldDB" id="W7IXH7"/>
<proteinExistence type="predicted"/>
<protein>
    <submittedName>
        <fullName evidence="2">Uncharacterized protein</fullName>
    </submittedName>
</protein>
<evidence type="ECO:0000313" key="3">
    <source>
        <dbReference type="Proteomes" id="UP000019277"/>
    </source>
</evidence>
<evidence type="ECO:0000313" key="2">
    <source>
        <dbReference type="EMBL" id="EWC58714.1"/>
    </source>
</evidence>
<dbReference type="OrthoDB" id="9922552at2"/>
<sequence length="57" mass="6063">MSEPVDFSEHDTTGRLAEHSRQTLDEAKKAADEALGDHAEPDPVPDADGPERPGLPG</sequence>